<dbReference type="EMBL" id="CM039172">
    <property type="protein sequence ID" value="KAH9781129.1"/>
    <property type="molecule type" value="Genomic_DNA"/>
</dbReference>
<sequence>MTITGKTRGMGAGHKLKSHHRTQRWADKSYKRCHLGNEWKKPFASSSHGKKIITFVLIVGFGRKGHAIGNLFLDYYYFFLGTIMFSNPQTCLRVCNALVLQASL</sequence>
<gene>
    <name evidence="1" type="ORF">KPL71_008345</name>
</gene>
<name>A0ACB8M6R2_CITSI</name>
<proteinExistence type="predicted"/>
<evidence type="ECO:0000313" key="1">
    <source>
        <dbReference type="EMBL" id="KAH9781129.1"/>
    </source>
</evidence>
<comment type="caution">
    <text evidence="1">The sequence shown here is derived from an EMBL/GenBank/DDBJ whole genome shotgun (WGS) entry which is preliminary data.</text>
</comment>
<keyword evidence="1" id="KW-0687">Ribonucleoprotein</keyword>
<keyword evidence="1" id="KW-0689">Ribosomal protein</keyword>
<dbReference type="Proteomes" id="UP000829398">
    <property type="component" value="Chromosome 3"/>
</dbReference>
<organism evidence="1 2">
    <name type="scientific">Citrus sinensis</name>
    <name type="common">Sweet orange</name>
    <name type="synonym">Citrus aurantium var. sinensis</name>
    <dbReference type="NCBI Taxonomy" id="2711"/>
    <lineage>
        <taxon>Eukaryota</taxon>
        <taxon>Viridiplantae</taxon>
        <taxon>Streptophyta</taxon>
        <taxon>Embryophyta</taxon>
        <taxon>Tracheophyta</taxon>
        <taxon>Spermatophyta</taxon>
        <taxon>Magnoliopsida</taxon>
        <taxon>eudicotyledons</taxon>
        <taxon>Gunneridae</taxon>
        <taxon>Pentapetalae</taxon>
        <taxon>rosids</taxon>
        <taxon>malvids</taxon>
        <taxon>Sapindales</taxon>
        <taxon>Rutaceae</taxon>
        <taxon>Aurantioideae</taxon>
        <taxon>Citrus</taxon>
    </lineage>
</organism>
<reference evidence="2" key="1">
    <citation type="journal article" date="2023" name="Hortic. Res.">
        <title>A chromosome-level phased genome enabling allele-level studies in sweet orange: a case study on citrus Huanglongbing tolerance.</title>
        <authorList>
            <person name="Wu B."/>
            <person name="Yu Q."/>
            <person name="Deng Z."/>
            <person name="Duan Y."/>
            <person name="Luo F."/>
            <person name="Gmitter F. Jr."/>
        </authorList>
    </citation>
    <scope>NUCLEOTIDE SEQUENCE [LARGE SCALE GENOMIC DNA]</scope>
    <source>
        <strain evidence="2">cv. Valencia</strain>
    </source>
</reference>
<protein>
    <submittedName>
        <fullName evidence="1">40S ribosomal protein S23</fullName>
    </submittedName>
</protein>
<keyword evidence="2" id="KW-1185">Reference proteome</keyword>
<accession>A0ACB8M6R2</accession>
<evidence type="ECO:0000313" key="2">
    <source>
        <dbReference type="Proteomes" id="UP000829398"/>
    </source>
</evidence>